<dbReference type="Gene3D" id="1.25.10.10">
    <property type="entry name" value="Leucine-rich Repeat Variant"/>
    <property type="match status" value="1"/>
</dbReference>
<dbReference type="OrthoDB" id="342900at2759"/>
<dbReference type="KEGG" id="cfo:105249618"/>
<evidence type="ECO:0000256" key="3">
    <source>
        <dbReference type="ARBA" id="ARBA00022737"/>
    </source>
</evidence>
<feature type="domain" description="MMS19 C-terminal" evidence="6">
    <location>
        <begin position="527"/>
        <end position="907"/>
    </location>
</feature>
<evidence type="ECO:0000256" key="4">
    <source>
        <dbReference type="ARBA" id="ARBA00023242"/>
    </source>
</evidence>
<evidence type="ECO:0000259" key="6">
    <source>
        <dbReference type="Pfam" id="PF12460"/>
    </source>
</evidence>
<sequence>MASLNFDLKERLDICFNDTTTLDPLCKSISSEIESGSMKLGTFVETLGSYMTDQNVLTREKGVTILSSVLSQISQDYLTESELYFITIFYCDRIKDHYNIIPSVLNGILALVNMNRLPQGAPLSLLRVMFEHVQCQSLPLSERRKIYIIFKILIENKIDDLISMGSDLVYGIINSIDGERDPNNLVLLFNVLPHFIKKFPLEHLTEEMFEVMACYFPVDFNPSGSEDLNVTREDLAKRLAPCLCVIPEFADYCIPLIIDKLYSTHRIAKLDSLNLLREGVQTFELLKVKSHLSELWTILKKEIMSEKDVEIKDAALEAITSLIKIISVDEAVCKNFINQVITDIKFSLSDVQLSLYRSAQRLLETIAVISKTVCVQILQIVIPLCIGQYSTKNSSNDKIALIETLNNFVKICSHHGFCIQDVSELAWTNILQIYLDGSVVENTELKSRIFVGLMIQKAYLNDVQRTVFYNVICNEIEAGCDEIQIICHTAIIDFATMYLQEILLLIKDRLLSKTDETRVEILKRRIKALTAVAKIYELGCAILPQIVTMSTSNIDNDICITALLNIQKLIASKKSDFNIHRFLYNECHIIDKLILYKTNVIDHKMLISNICQLIMRNLTIEEQCAILAKYAVALNTKILETDVTIIIMNLFIPLRKDINLNISNDMVENLYNLAIGNRNLDIKQTSCKFLSVLLNKMEMADLNRIVPYLEDKIDNNLKTDNDIELRQDTINIQIWITKAFVMRGYSKSQYFLKNLTHLLTHDEMGQFVSEQYQILVSKYEDALIEENFCDIKIFYKQRVFEYLLQQAINFTRSSRQNYFVALVHLLEQMPEELLLLHLTELVPLLIESLTLSNEHLIFRTLISLKLLLDTKHDIFLDNVQCVIPKLVQLSIHRIMDVRIAALECLAHYACYPSVLINPYKQVVLDKLGIVVDDRKRLVRRAAVEARIRWFIADASESKE</sequence>
<dbReference type="InterPro" id="IPR016024">
    <property type="entry name" value="ARM-type_fold"/>
</dbReference>
<dbReference type="PANTHER" id="PTHR12891">
    <property type="entry name" value="DNA REPAIR/TRANSCRIPTION PROTEIN MET18/MMS19"/>
    <property type="match status" value="1"/>
</dbReference>
<dbReference type="InterPro" id="IPR024687">
    <property type="entry name" value="MMS19_C"/>
</dbReference>
<keyword evidence="5" id="KW-0963">Cytoplasm</keyword>
<dbReference type="SUPFAM" id="SSF48371">
    <property type="entry name" value="ARM repeat"/>
    <property type="match status" value="1"/>
</dbReference>
<evidence type="ECO:0000313" key="8">
    <source>
        <dbReference type="EMBL" id="EFN70124.1"/>
    </source>
</evidence>
<keyword evidence="5" id="KW-0234">DNA repair</keyword>
<evidence type="ECO:0000256" key="5">
    <source>
        <dbReference type="RuleBase" id="RU367072"/>
    </source>
</evidence>
<comment type="function">
    <text evidence="5">Key component of the cytosolic iron-sulfur protein assembly (CIA) complex, a multiprotein complex that mediates the incorporation of iron-sulfur cluster into apoproteins specifically involved in DNA metabolism and genomic integrity. In the CIA complex, MMS19 acts as an adapter between early-acting CIA components and a subset of cellular target iron-sulfur proteins.</text>
</comment>
<dbReference type="AlphaFoldDB" id="E2A8P5"/>
<comment type="subcellular location">
    <subcellularLocation>
        <location evidence="5">Cytoplasm</location>
        <location evidence="5">Cytoskeleton</location>
        <location evidence="5">Spindle</location>
    </subcellularLocation>
    <subcellularLocation>
        <location evidence="1 5">Nucleus</location>
    </subcellularLocation>
</comment>
<evidence type="ECO:0000313" key="9">
    <source>
        <dbReference type="Proteomes" id="UP000000311"/>
    </source>
</evidence>
<dbReference type="GO" id="GO:0051604">
    <property type="term" value="P:protein maturation"/>
    <property type="evidence" value="ECO:0007669"/>
    <property type="project" value="UniProtKB-UniRule"/>
</dbReference>
<evidence type="ECO:0000256" key="1">
    <source>
        <dbReference type="ARBA" id="ARBA00004123"/>
    </source>
</evidence>
<dbReference type="InterPro" id="IPR011989">
    <property type="entry name" value="ARM-like"/>
</dbReference>
<dbReference type="FunCoup" id="E2A8P5">
    <property type="interactions" value="2040"/>
</dbReference>
<dbReference type="InterPro" id="IPR039920">
    <property type="entry name" value="MMS19"/>
</dbReference>
<dbReference type="OMA" id="FSFMPEF"/>
<reference evidence="8 9" key="1">
    <citation type="journal article" date="2010" name="Science">
        <title>Genomic comparison of the ants Camponotus floridanus and Harpegnathos saltator.</title>
        <authorList>
            <person name="Bonasio R."/>
            <person name="Zhang G."/>
            <person name="Ye C."/>
            <person name="Mutti N.S."/>
            <person name="Fang X."/>
            <person name="Qin N."/>
            <person name="Donahue G."/>
            <person name="Yang P."/>
            <person name="Li Q."/>
            <person name="Li C."/>
            <person name="Zhang P."/>
            <person name="Huang Z."/>
            <person name="Berger S.L."/>
            <person name="Reinberg D."/>
            <person name="Wang J."/>
            <person name="Liebig J."/>
        </authorList>
    </citation>
    <scope>NUCLEOTIDE SEQUENCE [LARGE SCALE GENOMIC DNA]</scope>
    <source>
        <strain evidence="9">C129</strain>
    </source>
</reference>
<dbReference type="GO" id="GO:0006281">
    <property type="term" value="P:DNA repair"/>
    <property type="evidence" value="ECO:0007669"/>
    <property type="project" value="UniProtKB-UniRule"/>
</dbReference>
<dbReference type="EMBL" id="GL437663">
    <property type="protein sequence ID" value="EFN70124.1"/>
    <property type="molecule type" value="Genomic_DNA"/>
</dbReference>
<dbReference type="GO" id="GO:0005819">
    <property type="term" value="C:spindle"/>
    <property type="evidence" value="ECO:0007669"/>
    <property type="project" value="UniProtKB-SubCell"/>
</dbReference>
<evidence type="ECO:0000256" key="2">
    <source>
        <dbReference type="ARBA" id="ARBA00009340"/>
    </source>
</evidence>
<gene>
    <name evidence="8" type="ORF">EAG_01441</name>
</gene>
<dbReference type="PANTHER" id="PTHR12891:SF0">
    <property type="entry name" value="MMS19 NUCLEOTIDE EXCISION REPAIR PROTEIN HOMOLOG"/>
    <property type="match status" value="1"/>
</dbReference>
<keyword evidence="4 5" id="KW-0539">Nucleus</keyword>
<name>E2A8P5_CAMFO</name>
<keyword evidence="5" id="KW-0206">Cytoskeleton</keyword>
<dbReference type="STRING" id="104421.E2A8P5"/>
<keyword evidence="9" id="KW-1185">Reference proteome</keyword>
<accession>E2A8P5</accession>
<feature type="domain" description="MMS19 N-terminal" evidence="7">
    <location>
        <begin position="44"/>
        <end position="304"/>
    </location>
</feature>
<dbReference type="InterPro" id="IPR029240">
    <property type="entry name" value="MMS19_N"/>
</dbReference>
<dbReference type="Pfam" id="PF12460">
    <property type="entry name" value="MMS19_C"/>
    <property type="match status" value="1"/>
</dbReference>
<dbReference type="GO" id="GO:0016226">
    <property type="term" value="P:iron-sulfur cluster assembly"/>
    <property type="evidence" value="ECO:0007669"/>
    <property type="project" value="UniProtKB-UniRule"/>
</dbReference>
<protein>
    <recommendedName>
        <fullName evidence="5">MMS19 nucleotide excision repair protein</fullName>
    </recommendedName>
</protein>
<dbReference type="Pfam" id="PF14500">
    <property type="entry name" value="MMS19_N"/>
    <property type="match status" value="1"/>
</dbReference>
<dbReference type="Proteomes" id="UP000000311">
    <property type="component" value="Unassembled WGS sequence"/>
</dbReference>
<dbReference type="GO" id="GO:0005634">
    <property type="term" value="C:nucleus"/>
    <property type="evidence" value="ECO:0007669"/>
    <property type="project" value="UniProtKB-SubCell"/>
</dbReference>
<keyword evidence="3" id="KW-0677">Repeat</keyword>
<proteinExistence type="inferred from homology"/>
<dbReference type="InParanoid" id="E2A8P5"/>
<comment type="similarity">
    <text evidence="2 5">Belongs to the MET18/MMS19 family.</text>
</comment>
<dbReference type="GO" id="GO:0097361">
    <property type="term" value="C:cytosolic [4Fe-4S] assembly targeting complex"/>
    <property type="evidence" value="ECO:0007669"/>
    <property type="project" value="UniProtKB-UniRule"/>
</dbReference>
<evidence type="ECO:0000259" key="7">
    <source>
        <dbReference type="Pfam" id="PF14500"/>
    </source>
</evidence>
<organism evidence="9">
    <name type="scientific">Camponotus floridanus</name>
    <name type="common">Florida carpenter ant</name>
    <dbReference type="NCBI Taxonomy" id="104421"/>
    <lineage>
        <taxon>Eukaryota</taxon>
        <taxon>Metazoa</taxon>
        <taxon>Ecdysozoa</taxon>
        <taxon>Arthropoda</taxon>
        <taxon>Hexapoda</taxon>
        <taxon>Insecta</taxon>
        <taxon>Pterygota</taxon>
        <taxon>Neoptera</taxon>
        <taxon>Endopterygota</taxon>
        <taxon>Hymenoptera</taxon>
        <taxon>Apocrita</taxon>
        <taxon>Aculeata</taxon>
        <taxon>Formicoidea</taxon>
        <taxon>Formicidae</taxon>
        <taxon>Formicinae</taxon>
        <taxon>Camponotus</taxon>
    </lineage>
</organism>
<keyword evidence="5" id="KW-0227">DNA damage</keyword>
<comment type="subunit">
    <text evidence="5">Component of the CIA complex.</text>
</comment>